<reference evidence="4 5" key="1">
    <citation type="submission" date="2024-01" db="EMBL/GenBank/DDBJ databases">
        <title>The complete chloroplast genome sequence of Lithospermum erythrorhizon: insights into the phylogenetic relationship among Boraginaceae species and the maternal lineages of purple gromwells.</title>
        <authorList>
            <person name="Okada T."/>
            <person name="Watanabe K."/>
        </authorList>
    </citation>
    <scope>NUCLEOTIDE SEQUENCE [LARGE SCALE GENOMIC DNA]</scope>
</reference>
<organism evidence="4 5">
    <name type="scientific">Lithospermum erythrorhizon</name>
    <name type="common">Purple gromwell</name>
    <name type="synonym">Lithospermum officinale var. erythrorhizon</name>
    <dbReference type="NCBI Taxonomy" id="34254"/>
    <lineage>
        <taxon>Eukaryota</taxon>
        <taxon>Viridiplantae</taxon>
        <taxon>Streptophyta</taxon>
        <taxon>Embryophyta</taxon>
        <taxon>Tracheophyta</taxon>
        <taxon>Spermatophyta</taxon>
        <taxon>Magnoliopsida</taxon>
        <taxon>eudicotyledons</taxon>
        <taxon>Gunneridae</taxon>
        <taxon>Pentapetalae</taxon>
        <taxon>asterids</taxon>
        <taxon>lamiids</taxon>
        <taxon>Boraginales</taxon>
        <taxon>Boraginaceae</taxon>
        <taxon>Boraginoideae</taxon>
        <taxon>Lithospermeae</taxon>
        <taxon>Lithospermum</taxon>
    </lineage>
</organism>
<dbReference type="Pfam" id="PF13041">
    <property type="entry name" value="PPR_2"/>
    <property type="match status" value="1"/>
</dbReference>
<comment type="caution">
    <text evidence="4">The sequence shown here is derived from an EMBL/GenBank/DDBJ whole genome shotgun (WGS) entry which is preliminary data.</text>
</comment>
<dbReference type="GO" id="GO:0003729">
    <property type="term" value="F:mRNA binding"/>
    <property type="evidence" value="ECO:0007669"/>
    <property type="project" value="UniProtKB-ARBA"/>
</dbReference>
<dbReference type="PROSITE" id="PS51375">
    <property type="entry name" value="PPR"/>
    <property type="match status" value="4"/>
</dbReference>
<dbReference type="Pfam" id="PF20431">
    <property type="entry name" value="E_motif"/>
    <property type="match status" value="1"/>
</dbReference>
<evidence type="ECO:0000256" key="1">
    <source>
        <dbReference type="ARBA" id="ARBA00006643"/>
    </source>
</evidence>
<feature type="repeat" description="PPR" evidence="3">
    <location>
        <begin position="305"/>
        <end position="339"/>
    </location>
</feature>
<dbReference type="InterPro" id="IPR011990">
    <property type="entry name" value="TPR-like_helical_dom_sf"/>
</dbReference>
<sequence length="653" mass="73071">MKIHNLLQKLHQFPPHTTFSSSQLHPPHFNYVTISHLLTTCGKEPNLHLGTSLHAFIIKSPQFNNHLHIRNVVAVWNSMLTMYSRFGNLRDAVKVFDEMPLRDTVSWNSIVSGFLRCGWGDIGFGYFEMMLGGACGVDHASFTTILSVCDGVEMVRVSEMIHGLAVLSGYDGEVSVGNALVTAYFRCRSEDSGRRKFDEMIERNVISWTAVISGLEENECYEESLKMFVEMCSGYVVPNHLTFLAALLSCSGFQALKEGRQIHGMVWKSGMQSDVCIESALMDMYSKCGSADEAWQIFECAEFIDEISMTVILASFAQNGLGEEAIRIFVKIVKAGMQIDPSMISAVLGVFDVETSLGLGKQVHALATKKGVESNIFISNGLISMYSKCGELEDSVRIFHMMPLRNFISWNSIISAFARHGNGFKALQLYDEMRSEHVEPTDVTFLSLLQACSHVGLVDKGMEFLESMQNVYGFKPRIEHHACVVDMLGRAGRLNDAKKFIMDLPVKPDPQVWQTLLGACCLHGDTVIGKYAADALQLSSPNSAVSYIAMANIYSSRGRWKERASTIKQMKEARVRKVTGISWIEIGKQVHSFVVADQMHPLGDGIYNALLKLLRHMKDEGYVPDKKFILSYMDQDQQVYVNELEDPIFMKNA</sequence>
<comment type="similarity">
    <text evidence="1">Belongs to the PPR family. PCMP-H subfamily.</text>
</comment>
<dbReference type="Pfam" id="PF01535">
    <property type="entry name" value="PPR"/>
    <property type="match status" value="5"/>
</dbReference>
<proteinExistence type="inferred from homology"/>
<dbReference type="InterPro" id="IPR002885">
    <property type="entry name" value="PPR_rpt"/>
</dbReference>
<evidence type="ECO:0008006" key="6">
    <source>
        <dbReference type="Google" id="ProtNLM"/>
    </source>
</evidence>
<dbReference type="PANTHER" id="PTHR47926">
    <property type="entry name" value="PENTATRICOPEPTIDE REPEAT-CONTAINING PROTEIN"/>
    <property type="match status" value="1"/>
</dbReference>
<evidence type="ECO:0000313" key="5">
    <source>
        <dbReference type="Proteomes" id="UP001454036"/>
    </source>
</evidence>
<keyword evidence="2" id="KW-0677">Repeat</keyword>
<dbReference type="Proteomes" id="UP001454036">
    <property type="component" value="Unassembled WGS sequence"/>
</dbReference>
<protein>
    <recommendedName>
        <fullName evidence="6">Pentatricopeptide repeat-containing protein</fullName>
    </recommendedName>
</protein>
<dbReference type="InterPro" id="IPR046960">
    <property type="entry name" value="PPR_At4g14850-like_plant"/>
</dbReference>
<dbReference type="EMBL" id="BAABME010000729">
    <property type="protein sequence ID" value="GAA0145039.1"/>
    <property type="molecule type" value="Genomic_DNA"/>
</dbReference>
<evidence type="ECO:0000256" key="2">
    <source>
        <dbReference type="ARBA" id="ARBA00022737"/>
    </source>
</evidence>
<feature type="repeat" description="PPR" evidence="3">
    <location>
        <begin position="406"/>
        <end position="440"/>
    </location>
</feature>
<dbReference type="FunFam" id="1.25.40.10:FF:000690">
    <property type="entry name" value="Pentatricopeptide repeat-containing protein"/>
    <property type="match status" value="1"/>
</dbReference>
<dbReference type="Gene3D" id="1.25.40.10">
    <property type="entry name" value="Tetratricopeptide repeat domain"/>
    <property type="match status" value="5"/>
</dbReference>
<keyword evidence="5" id="KW-1185">Reference proteome</keyword>
<evidence type="ECO:0000256" key="3">
    <source>
        <dbReference type="PROSITE-ProRule" id="PRU00708"/>
    </source>
</evidence>
<evidence type="ECO:0000313" key="4">
    <source>
        <dbReference type="EMBL" id="GAA0145039.1"/>
    </source>
</evidence>
<dbReference type="AlphaFoldDB" id="A0AAV3P0P4"/>
<dbReference type="PANTHER" id="PTHR47926:SF374">
    <property type="entry name" value="PENTATRICOPEPTIDE REPEAT-CONTAINING PROTEIN"/>
    <property type="match status" value="1"/>
</dbReference>
<dbReference type="NCBIfam" id="TIGR00756">
    <property type="entry name" value="PPR"/>
    <property type="match status" value="2"/>
</dbReference>
<feature type="repeat" description="PPR" evidence="3">
    <location>
        <begin position="204"/>
        <end position="238"/>
    </location>
</feature>
<accession>A0AAV3P0P4</accession>
<dbReference type="InterPro" id="IPR046848">
    <property type="entry name" value="E_motif"/>
</dbReference>
<dbReference type="GO" id="GO:0009451">
    <property type="term" value="P:RNA modification"/>
    <property type="evidence" value="ECO:0007669"/>
    <property type="project" value="InterPro"/>
</dbReference>
<gene>
    <name evidence="4" type="ORF">LIER_05326</name>
</gene>
<name>A0AAV3P0P4_LITER</name>
<feature type="repeat" description="PPR" evidence="3">
    <location>
        <begin position="72"/>
        <end position="106"/>
    </location>
</feature>